<dbReference type="InterPro" id="IPR045466">
    <property type="entry name" value="DUF6498"/>
</dbReference>
<feature type="transmembrane region" description="Helical" evidence="1">
    <location>
        <begin position="149"/>
        <end position="176"/>
    </location>
</feature>
<dbReference type="Pfam" id="PF20108">
    <property type="entry name" value="DUF6498"/>
    <property type="match status" value="1"/>
</dbReference>
<keyword evidence="1" id="KW-1133">Transmembrane helix</keyword>
<reference evidence="3" key="1">
    <citation type="submission" date="2020-08" db="EMBL/GenBank/DDBJ databases">
        <title>Lacibacter sp. S13-6-6 genome sequencing.</title>
        <authorList>
            <person name="Jin L."/>
        </authorList>
    </citation>
    <scope>NUCLEOTIDE SEQUENCE [LARGE SCALE GENOMIC DNA]</scope>
    <source>
        <strain evidence="3">S13-6-6</strain>
    </source>
</reference>
<dbReference type="AlphaFoldDB" id="A0A7G5XJ92"/>
<evidence type="ECO:0000256" key="1">
    <source>
        <dbReference type="SAM" id="Phobius"/>
    </source>
</evidence>
<evidence type="ECO:0000313" key="3">
    <source>
        <dbReference type="Proteomes" id="UP000515344"/>
    </source>
</evidence>
<gene>
    <name evidence="2" type="ORF">H4075_04905</name>
</gene>
<feature type="transmembrane region" description="Helical" evidence="1">
    <location>
        <begin position="78"/>
        <end position="101"/>
    </location>
</feature>
<feature type="transmembrane region" description="Helical" evidence="1">
    <location>
        <begin position="37"/>
        <end position="57"/>
    </location>
</feature>
<organism evidence="2 3">
    <name type="scientific">Lacibacter sediminis</name>
    <dbReference type="NCBI Taxonomy" id="2760713"/>
    <lineage>
        <taxon>Bacteria</taxon>
        <taxon>Pseudomonadati</taxon>
        <taxon>Bacteroidota</taxon>
        <taxon>Chitinophagia</taxon>
        <taxon>Chitinophagales</taxon>
        <taxon>Chitinophagaceae</taxon>
        <taxon>Lacibacter</taxon>
    </lineage>
</organism>
<protein>
    <submittedName>
        <fullName evidence="2">Uncharacterized protein</fullName>
    </submittedName>
</protein>
<proteinExistence type="predicted"/>
<sequence length="201" mass="23080">MLQRIVKDPGFWFLLLMNGYLIYYYQQQPGEFNTIIWIYWLQSVLIGLFNFFDLMSVKNPDSTSMSLNSQPVTKGSMGCAAWFFLLHYGFFHFVYAIFLLVGKHSGVNGKLLLITAGIFVIESTIQFIRKRNSLQLEKVNVGKMFFTPYLRIVPMHLMILVPSFLGITASVLFLVLKTVADAGMYLLTTQKDFTLIKSLSR</sequence>
<keyword evidence="1" id="KW-0812">Transmembrane</keyword>
<evidence type="ECO:0000313" key="2">
    <source>
        <dbReference type="EMBL" id="QNA45545.1"/>
    </source>
</evidence>
<keyword evidence="3" id="KW-1185">Reference proteome</keyword>
<dbReference type="RefSeq" id="WP_182804695.1">
    <property type="nucleotide sequence ID" value="NZ_CP060007.1"/>
</dbReference>
<feature type="transmembrane region" description="Helical" evidence="1">
    <location>
        <begin position="9"/>
        <end position="25"/>
    </location>
</feature>
<dbReference type="EMBL" id="CP060007">
    <property type="protein sequence ID" value="QNA45545.1"/>
    <property type="molecule type" value="Genomic_DNA"/>
</dbReference>
<name>A0A7G5XJ92_9BACT</name>
<feature type="transmembrane region" description="Helical" evidence="1">
    <location>
        <begin position="107"/>
        <end position="128"/>
    </location>
</feature>
<keyword evidence="1" id="KW-0472">Membrane</keyword>
<dbReference type="Proteomes" id="UP000515344">
    <property type="component" value="Chromosome"/>
</dbReference>
<accession>A0A7G5XJ92</accession>
<dbReference type="KEGG" id="lacs:H4075_04905"/>